<evidence type="ECO:0000313" key="6">
    <source>
        <dbReference type="EMBL" id="SEM66569.1"/>
    </source>
</evidence>
<feature type="domain" description="M23ase beta-sheet core" evidence="4">
    <location>
        <begin position="290"/>
        <end position="395"/>
    </location>
</feature>
<evidence type="ECO:0000256" key="3">
    <source>
        <dbReference type="SAM" id="SignalP"/>
    </source>
</evidence>
<name>A0A1H8A9V0_9FIRM</name>
<dbReference type="InterPro" id="IPR016047">
    <property type="entry name" value="M23ase_b-sheet_dom"/>
</dbReference>
<dbReference type="Pfam" id="PF01551">
    <property type="entry name" value="Peptidase_M23"/>
    <property type="match status" value="1"/>
</dbReference>
<dbReference type="GO" id="GO:0004222">
    <property type="term" value="F:metalloendopeptidase activity"/>
    <property type="evidence" value="ECO:0007669"/>
    <property type="project" value="TreeGrafter"/>
</dbReference>
<evidence type="ECO:0000259" key="5">
    <source>
        <dbReference type="Pfam" id="PF24568"/>
    </source>
</evidence>
<evidence type="ECO:0000256" key="1">
    <source>
        <dbReference type="ARBA" id="ARBA00022729"/>
    </source>
</evidence>
<dbReference type="SUPFAM" id="SSF51261">
    <property type="entry name" value="Duplicated hybrid motif"/>
    <property type="match status" value="1"/>
</dbReference>
<evidence type="ECO:0000259" key="4">
    <source>
        <dbReference type="Pfam" id="PF01551"/>
    </source>
</evidence>
<dbReference type="InterPro" id="IPR050570">
    <property type="entry name" value="Cell_wall_metabolism_enzyme"/>
</dbReference>
<dbReference type="InterPro" id="IPR011055">
    <property type="entry name" value="Dup_hybrid_motif"/>
</dbReference>
<proteinExistence type="predicted"/>
<keyword evidence="2" id="KW-0175">Coiled coil</keyword>
<feature type="coiled-coil region" evidence="2">
    <location>
        <begin position="35"/>
        <end position="125"/>
    </location>
</feature>
<gene>
    <name evidence="6" type="ORF">SAMN05216180_1165</name>
</gene>
<reference evidence="6 7" key="1">
    <citation type="submission" date="2016-10" db="EMBL/GenBank/DDBJ databases">
        <authorList>
            <person name="de Groot N.N."/>
        </authorList>
    </citation>
    <scope>NUCLEOTIDE SEQUENCE [LARGE SCALE GENOMIC DNA]</scope>
    <source>
        <strain evidence="6 7">CGMCC 1.5070</strain>
    </source>
</reference>
<dbReference type="PANTHER" id="PTHR21666">
    <property type="entry name" value="PEPTIDASE-RELATED"/>
    <property type="match status" value="1"/>
</dbReference>
<dbReference type="InterPro" id="IPR057309">
    <property type="entry name" value="PcsB_CC"/>
</dbReference>
<evidence type="ECO:0000313" key="7">
    <source>
        <dbReference type="Proteomes" id="UP000199158"/>
    </source>
</evidence>
<dbReference type="STRING" id="474960.SAMN05216180_1165"/>
<dbReference type="Pfam" id="PF24568">
    <property type="entry name" value="CC_PcsB"/>
    <property type="match status" value="1"/>
</dbReference>
<feature type="signal peptide" evidence="3">
    <location>
        <begin position="1"/>
        <end position="28"/>
    </location>
</feature>
<evidence type="ECO:0000256" key="2">
    <source>
        <dbReference type="SAM" id="Coils"/>
    </source>
</evidence>
<protein>
    <submittedName>
        <fullName evidence="6">Murein DD-endopeptidase MepM and murein hydrolase activator NlpD, contain LysM domain</fullName>
    </submittedName>
</protein>
<dbReference type="Gene3D" id="2.70.70.10">
    <property type="entry name" value="Glucose Permease (Domain IIA)"/>
    <property type="match status" value="1"/>
</dbReference>
<dbReference type="Gene3D" id="6.10.250.3150">
    <property type="match status" value="1"/>
</dbReference>
<keyword evidence="1 3" id="KW-0732">Signal</keyword>
<keyword evidence="7" id="KW-1185">Reference proteome</keyword>
<dbReference type="AlphaFoldDB" id="A0A1H8A9V0"/>
<keyword evidence="6" id="KW-0378">Hydrolase</keyword>
<dbReference type="CDD" id="cd12797">
    <property type="entry name" value="M23_peptidase"/>
    <property type="match status" value="1"/>
</dbReference>
<dbReference type="Proteomes" id="UP000199158">
    <property type="component" value="Unassembled WGS sequence"/>
</dbReference>
<dbReference type="EMBL" id="FOCG01000001">
    <property type="protein sequence ID" value="SEM66569.1"/>
    <property type="molecule type" value="Genomic_DNA"/>
</dbReference>
<accession>A0A1H8A9V0</accession>
<feature type="domain" description="Peptidoglycan hydrolase PcsB coiled-coil" evidence="5">
    <location>
        <begin position="112"/>
        <end position="184"/>
    </location>
</feature>
<organism evidence="6 7">
    <name type="scientific">Hydrogenoanaerobacterium saccharovorans</name>
    <dbReference type="NCBI Taxonomy" id="474960"/>
    <lineage>
        <taxon>Bacteria</taxon>
        <taxon>Bacillati</taxon>
        <taxon>Bacillota</taxon>
        <taxon>Clostridia</taxon>
        <taxon>Eubacteriales</taxon>
        <taxon>Oscillospiraceae</taxon>
        <taxon>Hydrogenoanaerobacterium</taxon>
    </lineage>
</organism>
<sequence>MPPRMKKNLWKRVAAAAICVTMLFTAQAAPFQAADDSYKNEIKDLNSRISALKKEQAAIQADIDKTKNDKTKKEKEKKQLQNQVYLAQQEIELLTSRIYTLEGNIDQKEKEIKDKQAEIDKNYEAFKQRMRAMYINDDATTLGVVLGADSYSDFLTRTEMLERTSTHDKKMIDELLAAKRAIEDALAEIQKNKAQVEADKSDMSTQKANLAVKVQEVAKQEMQLADLQKEFEAKKAQKMQEEKEVQAEIQRIYAENASIGDYVGGDFLWPVSGYRTITSRFGWRFGGSDYHTGIDIAGRSSSGKAIFQQPIRAANAGKVIYASNSYTPGRGYGRYVIIDHGGGMSTLYGHQNNVYVSVGDMVEQGETIGEVGTTGWSTGPHLHFEIRKNGTAVNPAGYFNI</sequence>
<feature type="chain" id="PRO_5011616926" evidence="3">
    <location>
        <begin position="29"/>
        <end position="401"/>
    </location>
</feature>
<dbReference type="PANTHER" id="PTHR21666:SF289">
    <property type="entry name" value="L-ALA--D-GLU ENDOPEPTIDASE"/>
    <property type="match status" value="1"/>
</dbReference>
<feature type="coiled-coil region" evidence="2">
    <location>
        <begin position="172"/>
        <end position="248"/>
    </location>
</feature>